<evidence type="ECO:0000313" key="2">
    <source>
        <dbReference type="Proteomes" id="UP001138997"/>
    </source>
</evidence>
<name>A0A9X1NCP4_9ACTN</name>
<dbReference type="EMBL" id="JAJOMB010000003">
    <property type="protein sequence ID" value="MCD5310836.1"/>
    <property type="molecule type" value="Genomic_DNA"/>
</dbReference>
<sequence>MIGVLLGLLVLAGWARWSWLTMRRLNRLESALMVLADRTDTAAEIVHRWERSGLVPEKEAARLIR</sequence>
<dbReference type="RefSeq" id="WP_231440012.1">
    <property type="nucleotide sequence ID" value="NZ_JAJOMB010000003.1"/>
</dbReference>
<evidence type="ECO:0000313" key="1">
    <source>
        <dbReference type="EMBL" id="MCD5310836.1"/>
    </source>
</evidence>
<organism evidence="1 2">
    <name type="scientific">Kineosporia babensis</name>
    <dbReference type="NCBI Taxonomy" id="499548"/>
    <lineage>
        <taxon>Bacteria</taxon>
        <taxon>Bacillati</taxon>
        <taxon>Actinomycetota</taxon>
        <taxon>Actinomycetes</taxon>
        <taxon>Kineosporiales</taxon>
        <taxon>Kineosporiaceae</taxon>
        <taxon>Kineosporia</taxon>
    </lineage>
</organism>
<accession>A0A9X1NCP4</accession>
<keyword evidence="2" id="KW-1185">Reference proteome</keyword>
<comment type="caution">
    <text evidence="1">The sequence shown here is derived from an EMBL/GenBank/DDBJ whole genome shotgun (WGS) entry which is preliminary data.</text>
</comment>
<protein>
    <submittedName>
        <fullName evidence="1">Uncharacterized protein</fullName>
    </submittedName>
</protein>
<reference evidence="1" key="1">
    <citation type="submission" date="2021-11" db="EMBL/GenBank/DDBJ databases">
        <title>Streptomyces corallinus and Kineosporia corallina sp. nov., two new coral-derived marine actinobacteria.</title>
        <authorList>
            <person name="Buangrab K."/>
            <person name="Sutthacheep M."/>
            <person name="Yeemin T."/>
            <person name="Harunari E."/>
            <person name="Igarashi Y."/>
            <person name="Sripreechasak P."/>
            <person name="Kanchanasin P."/>
            <person name="Tanasupawat S."/>
            <person name="Phongsopitanun W."/>
        </authorList>
    </citation>
    <scope>NUCLEOTIDE SEQUENCE</scope>
    <source>
        <strain evidence="1">JCM 31032</strain>
    </source>
</reference>
<dbReference type="Proteomes" id="UP001138997">
    <property type="component" value="Unassembled WGS sequence"/>
</dbReference>
<gene>
    <name evidence="1" type="ORF">LR394_08015</name>
</gene>
<dbReference type="AlphaFoldDB" id="A0A9X1NCP4"/>
<proteinExistence type="predicted"/>